<dbReference type="EMBL" id="SDQG01000009">
    <property type="protein sequence ID" value="TDM15155.1"/>
    <property type="molecule type" value="Genomic_DNA"/>
</dbReference>
<dbReference type="AlphaFoldDB" id="A0A4R6C281"/>
<feature type="region of interest" description="Disordered" evidence="1">
    <location>
        <begin position="165"/>
        <end position="224"/>
    </location>
</feature>
<evidence type="ECO:0000313" key="3">
    <source>
        <dbReference type="EMBL" id="TDM15155.1"/>
    </source>
</evidence>
<feature type="compositionally biased region" description="Basic residues" evidence="1">
    <location>
        <begin position="199"/>
        <end position="210"/>
    </location>
</feature>
<evidence type="ECO:0000256" key="1">
    <source>
        <dbReference type="SAM" id="MobiDB-lite"/>
    </source>
</evidence>
<feature type="compositionally biased region" description="Polar residues" evidence="1">
    <location>
        <begin position="170"/>
        <end position="181"/>
    </location>
</feature>
<reference evidence="3 4" key="1">
    <citation type="submission" date="2019-01" db="EMBL/GenBank/DDBJ databases">
        <title>Draft genome sequences of Macrococcus caseolyticus, Macrococcus canis, Macrococcus bohemicus and Macrococcus goetzii.</title>
        <authorList>
            <person name="Mazhar S."/>
            <person name="Altermann E."/>
            <person name="Hill C."/>
            <person name="Mcauliffe O."/>
        </authorList>
    </citation>
    <scope>NUCLEOTIDE SEQUENCE [LARGE SCALE GENOMIC DNA]</scope>
    <source>
        <strain evidence="3 4">DPC7162</strain>
    </source>
</reference>
<evidence type="ECO:0000313" key="4">
    <source>
        <dbReference type="Proteomes" id="UP000294865"/>
    </source>
</evidence>
<accession>A0A4R6C281</accession>
<dbReference type="Proteomes" id="UP000294865">
    <property type="component" value="Unassembled WGS sequence"/>
</dbReference>
<proteinExistence type="predicted"/>
<gene>
    <name evidence="3" type="ORF">ETI04_10625</name>
</gene>
<keyword evidence="2" id="KW-0732">Signal</keyword>
<evidence type="ECO:0000256" key="2">
    <source>
        <dbReference type="SAM" id="SignalP"/>
    </source>
</evidence>
<feature type="compositionally biased region" description="Basic and acidic residues" evidence="1">
    <location>
        <begin position="187"/>
        <end position="196"/>
    </location>
</feature>
<protein>
    <submittedName>
        <fullName evidence="3">Uncharacterized protein</fullName>
    </submittedName>
</protein>
<feature type="signal peptide" evidence="2">
    <location>
        <begin position="1"/>
        <end position="26"/>
    </location>
</feature>
<comment type="caution">
    <text evidence="3">The sequence shown here is derived from an EMBL/GenBank/DDBJ whole genome shotgun (WGS) entry which is preliminary data.</text>
</comment>
<sequence>MKKKRAKILLLSVMICNLSLTSVTHANTEPSIQSFNAVTVNPEGNTIKVVDNGVFINGKFYTPEEFDKLLKSAEITYETPSNNTHIQTRAAFALAPAVYVVPGIGQVALLTTGAIVVGGVTIASGTWLYNKISSHFSDPRTVISNTYGISSGILDSNGKVKLGEFKDKNGNTPKTKSSGSFKHTKKKEYTVDKDTANHGGRKWKLKKNGKRVASLDGNGKVLSK</sequence>
<organism evidence="3 4">
    <name type="scientific">Macrococcoides canis</name>
    <dbReference type="NCBI Taxonomy" id="1855823"/>
    <lineage>
        <taxon>Bacteria</taxon>
        <taxon>Bacillati</taxon>
        <taxon>Bacillota</taxon>
        <taxon>Bacilli</taxon>
        <taxon>Bacillales</taxon>
        <taxon>Staphylococcaceae</taxon>
        <taxon>Macrococcoides</taxon>
    </lineage>
</organism>
<feature type="chain" id="PRO_5020476306" evidence="2">
    <location>
        <begin position="27"/>
        <end position="224"/>
    </location>
</feature>
<dbReference type="RefSeq" id="WP_133420386.1">
    <property type="nucleotide sequence ID" value="NZ_SDGP01000007.1"/>
</dbReference>
<name>A0A4R6C281_9STAP</name>